<feature type="domain" description="DnaB/C C-terminal" evidence="3">
    <location>
        <begin position="163"/>
        <end position="241"/>
    </location>
</feature>
<proteinExistence type="inferred from homology"/>
<dbReference type="InterPro" id="IPR006343">
    <property type="entry name" value="DnaB/C_C"/>
</dbReference>
<keyword evidence="5" id="KW-1185">Reference proteome</keyword>
<evidence type="ECO:0000256" key="2">
    <source>
        <dbReference type="SAM" id="MobiDB-lite"/>
    </source>
</evidence>
<dbReference type="RefSeq" id="WP_076614551.1">
    <property type="nucleotide sequence ID" value="NZ_CP019323.1"/>
</dbReference>
<dbReference type="OrthoDB" id="1047417at2"/>
<protein>
    <recommendedName>
        <fullName evidence="3">DnaB/C C-terminal domain-containing protein</fullName>
    </recommendedName>
</protein>
<dbReference type="InterPro" id="IPR034829">
    <property type="entry name" value="DnaD-like_sf"/>
</dbReference>
<gene>
    <name evidence="4" type="ORF">BTM29_05500</name>
</gene>
<dbReference type="Proteomes" id="UP000187499">
    <property type="component" value="Chromosome"/>
</dbReference>
<reference evidence="5" key="1">
    <citation type="submission" date="2016-12" db="EMBL/GenBank/DDBJ databases">
        <authorList>
            <person name="Jung M.Y."/>
            <person name="Lee S.H."/>
        </authorList>
    </citation>
    <scope>NUCLEOTIDE SEQUENCE [LARGE SCALE GENOMIC DNA]</scope>
    <source>
        <strain evidence="5">WiKim39</strain>
    </source>
</reference>
<evidence type="ECO:0000313" key="4">
    <source>
        <dbReference type="EMBL" id="APX72048.1"/>
    </source>
</evidence>
<dbReference type="Pfam" id="PF07261">
    <property type="entry name" value="DnaB_2"/>
    <property type="match status" value="1"/>
</dbReference>
<evidence type="ECO:0000313" key="5">
    <source>
        <dbReference type="Proteomes" id="UP000187499"/>
    </source>
</evidence>
<name>A0A1P8Q2G7_9LACO</name>
<dbReference type="SUPFAM" id="SSF158499">
    <property type="entry name" value="DnaD domain-like"/>
    <property type="match status" value="1"/>
</dbReference>
<dbReference type="Gene3D" id="1.10.10.630">
    <property type="entry name" value="DnaD domain-like"/>
    <property type="match status" value="1"/>
</dbReference>
<feature type="region of interest" description="Disordered" evidence="2">
    <location>
        <begin position="99"/>
        <end position="159"/>
    </location>
</feature>
<feature type="region of interest" description="Disordered" evidence="2">
    <location>
        <begin position="242"/>
        <end position="264"/>
    </location>
</feature>
<evidence type="ECO:0000256" key="1">
    <source>
        <dbReference type="ARBA" id="ARBA00093462"/>
    </source>
</evidence>
<dbReference type="NCBIfam" id="TIGR01446">
    <property type="entry name" value="DnaD_dom"/>
    <property type="match status" value="1"/>
</dbReference>
<dbReference type="STRING" id="1847728.BTM29_05500"/>
<comment type="similarity">
    <text evidence="1">Belongs to the DnaB/DnaD family.</text>
</comment>
<accession>A0A1P8Q2G7</accession>
<dbReference type="AlphaFoldDB" id="A0A1P8Q2G7"/>
<evidence type="ECO:0000259" key="3">
    <source>
        <dbReference type="Pfam" id="PF07261"/>
    </source>
</evidence>
<sequence length="264" mass="30061">MNYLKQILAFYDSLELNPLNSSEIALWHALMSINNKSAWSTTFTVASSVLCLRSGLKQANFFKTRNTLQQKGFIVWESRGGNVAAKYQIKVLYHDVSTNSVDSSRDNEPLSTYSVGTSRDSRIDSSRDNSIGSSRALNKHKLKQNKKETSNSNNDDDERKSLFEFYQQEIGVLSPLVNQELDYSIQDFTDEGTSEQETIEIIKLAITRSVENNARSWKYTQAILSDWLKHSLFTLENIKASQNQHSSYSNQPQNYDIAGDELPY</sequence>
<dbReference type="KEGG" id="lalw:BTM29_05500"/>
<dbReference type="EMBL" id="CP019323">
    <property type="protein sequence ID" value="APX72048.1"/>
    <property type="molecule type" value="Genomic_DNA"/>
</dbReference>
<feature type="compositionally biased region" description="Polar residues" evidence="2">
    <location>
        <begin position="242"/>
        <end position="254"/>
    </location>
</feature>
<organism evidence="4 5">
    <name type="scientific">Companilactobacillus allii</name>
    <dbReference type="NCBI Taxonomy" id="1847728"/>
    <lineage>
        <taxon>Bacteria</taxon>
        <taxon>Bacillati</taxon>
        <taxon>Bacillota</taxon>
        <taxon>Bacilli</taxon>
        <taxon>Lactobacillales</taxon>
        <taxon>Lactobacillaceae</taxon>
        <taxon>Companilactobacillus</taxon>
    </lineage>
</organism>